<dbReference type="EMBL" id="BMAC01000142">
    <property type="protein sequence ID" value="GFP87286.1"/>
    <property type="molecule type" value="Genomic_DNA"/>
</dbReference>
<evidence type="ECO:0000313" key="1">
    <source>
        <dbReference type="EMBL" id="GFP87286.1"/>
    </source>
</evidence>
<name>A0A830BK98_9LAMI</name>
<dbReference type="AlphaFoldDB" id="A0A830BK98"/>
<keyword evidence="2" id="KW-1185">Reference proteome</keyword>
<dbReference type="OrthoDB" id="1909330at2759"/>
<sequence>MDLESYDETLKVFEDIGMAVGFLRARIDELRGLAVVESKRNELNALKEKMRCLKTKLTGVRVSTEKRVGEICYRLKEINEKLGVVFSGVARASW</sequence>
<protein>
    <submittedName>
        <fullName evidence="1">Uncharacterized protein</fullName>
    </submittedName>
</protein>
<organism evidence="1 2">
    <name type="scientific">Phtheirospermum japonicum</name>
    <dbReference type="NCBI Taxonomy" id="374723"/>
    <lineage>
        <taxon>Eukaryota</taxon>
        <taxon>Viridiplantae</taxon>
        <taxon>Streptophyta</taxon>
        <taxon>Embryophyta</taxon>
        <taxon>Tracheophyta</taxon>
        <taxon>Spermatophyta</taxon>
        <taxon>Magnoliopsida</taxon>
        <taxon>eudicotyledons</taxon>
        <taxon>Gunneridae</taxon>
        <taxon>Pentapetalae</taxon>
        <taxon>asterids</taxon>
        <taxon>lamiids</taxon>
        <taxon>Lamiales</taxon>
        <taxon>Orobanchaceae</taxon>
        <taxon>Orobanchaceae incertae sedis</taxon>
        <taxon>Phtheirospermum</taxon>
    </lineage>
</organism>
<evidence type="ECO:0000313" key="2">
    <source>
        <dbReference type="Proteomes" id="UP000653305"/>
    </source>
</evidence>
<gene>
    <name evidence="1" type="ORF">PHJA_000872300</name>
</gene>
<dbReference type="Proteomes" id="UP000653305">
    <property type="component" value="Unassembled WGS sequence"/>
</dbReference>
<reference evidence="1" key="1">
    <citation type="submission" date="2020-07" db="EMBL/GenBank/DDBJ databases">
        <title>Ethylene signaling mediates host invasion by parasitic plants.</title>
        <authorList>
            <person name="Yoshida S."/>
        </authorList>
    </citation>
    <scope>NUCLEOTIDE SEQUENCE</scope>
    <source>
        <strain evidence="1">Okayama</strain>
    </source>
</reference>
<proteinExistence type="predicted"/>
<comment type="caution">
    <text evidence="1">The sequence shown here is derived from an EMBL/GenBank/DDBJ whole genome shotgun (WGS) entry which is preliminary data.</text>
</comment>
<accession>A0A830BK98</accession>